<reference evidence="9" key="2">
    <citation type="submission" date="2025-08" db="UniProtKB">
        <authorList>
            <consortium name="RefSeq"/>
        </authorList>
    </citation>
    <scope>IDENTIFICATION</scope>
    <source>
        <strain evidence="9">S238N-H82</strain>
        <tissue evidence="9">Testes</tissue>
    </source>
</reference>
<protein>
    <submittedName>
        <fullName evidence="9">TLC domain-containing protein 4-like isoform X4</fullName>
    </submittedName>
</protein>
<dbReference type="RefSeq" id="XP_035660739.1">
    <property type="nucleotide sequence ID" value="XM_035804846.1"/>
</dbReference>
<keyword evidence="8" id="KW-1185">Reference proteome</keyword>
<evidence type="ECO:0000256" key="4">
    <source>
        <dbReference type="ARBA" id="ARBA00023136"/>
    </source>
</evidence>
<feature type="transmembrane region" description="Helical" evidence="6">
    <location>
        <begin position="146"/>
        <end position="165"/>
    </location>
</feature>
<feature type="transmembrane region" description="Helical" evidence="6">
    <location>
        <begin position="88"/>
        <end position="111"/>
    </location>
</feature>
<keyword evidence="3 6" id="KW-1133">Transmembrane helix</keyword>
<name>A0A9J7KFQ1_BRAFL</name>
<dbReference type="InterPro" id="IPR006634">
    <property type="entry name" value="TLC-dom"/>
</dbReference>
<evidence type="ECO:0000256" key="1">
    <source>
        <dbReference type="ARBA" id="ARBA00004141"/>
    </source>
</evidence>
<keyword evidence="2 5" id="KW-0812">Transmembrane</keyword>
<accession>A0A9J7KFQ1</accession>
<gene>
    <name evidence="9" type="primary">LOC118405372</name>
</gene>
<dbReference type="AlphaFoldDB" id="A0A9J7KFQ1"/>
<dbReference type="Proteomes" id="UP000001554">
    <property type="component" value="Chromosome 18"/>
</dbReference>
<evidence type="ECO:0000259" key="7">
    <source>
        <dbReference type="PROSITE" id="PS50922"/>
    </source>
</evidence>
<organism evidence="8 9">
    <name type="scientific">Branchiostoma floridae</name>
    <name type="common">Florida lancelet</name>
    <name type="synonym">Amphioxus</name>
    <dbReference type="NCBI Taxonomy" id="7739"/>
    <lineage>
        <taxon>Eukaryota</taxon>
        <taxon>Metazoa</taxon>
        <taxon>Chordata</taxon>
        <taxon>Cephalochordata</taxon>
        <taxon>Leptocardii</taxon>
        <taxon>Amphioxiformes</taxon>
        <taxon>Branchiostomatidae</taxon>
        <taxon>Branchiostoma</taxon>
    </lineage>
</organism>
<evidence type="ECO:0000313" key="8">
    <source>
        <dbReference type="Proteomes" id="UP000001554"/>
    </source>
</evidence>
<keyword evidence="4 5" id="KW-0472">Membrane</keyword>
<dbReference type="GO" id="GO:0016020">
    <property type="term" value="C:membrane"/>
    <property type="evidence" value="ECO:0007669"/>
    <property type="project" value="UniProtKB-SubCell"/>
</dbReference>
<evidence type="ECO:0000256" key="2">
    <source>
        <dbReference type="ARBA" id="ARBA00022692"/>
    </source>
</evidence>
<dbReference type="GeneID" id="118405372"/>
<dbReference type="PROSITE" id="PS50922">
    <property type="entry name" value="TLC"/>
    <property type="match status" value="1"/>
</dbReference>
<comment type="subcellular location">
    <subcellularLocation>
        <location evidence="1">Membrane</location>
        <topology evidence="1">Multi-pass membrane protein</topology>
    </subcellularLocation>
</comment>
<evidence type="ECO:0000256" key="5">
    <source>
        <dbReference type="PROSITE-ProRule" id="PRU00205"/>
    </source>
</evidence>
<feature type="domain" description="TLC" evidence="7">
    <location>
        <begin position="1"/>
        <end position="214"/>
    </location>
</feature>
<dbReference type="PANTHER" id="PTHR13439">
    <property type="entry name" value="CT120 PROTEIN"/>
    <property type="match status" value="1"/>
</dbReference>
<sequence>MAYKLAHILTIVSSLIFHLSIFRWIAAPVMKRISSTFGKLTQKKQVVITNSVMSLVHSVVVGGMGAYVFMYPGEVLPTKLWYDSPAVRYTGCIFLGYTVADLLVVPVLPYCSNLVFLQELSTPFVNLRIILYELGQKTSLLYKLNGVLMLVVFFSCRLATIPLWFQLSPLMETGELYTVGTALLITIFGCMPVVSVFNLYWFSKMCKGAYRILSRG</sequence>
<feature type="transmembrane region" description="Helical" evidence="6">
    <location>
        <begin position="177"/>
        <end position="202"/>
    </location>
</feature>
<proteinExistence type="predicted"/>
<dbReference type="SMART" id="SM00724">
    <property type="entry name" value="TLC"/>
    <property type="match status" value="1"/>
</dbReference>
<feature type="transmembrane region" description="Helical" evidence="6">
    <location>
        <begin position="47"/>
        <end position="68"/>
    </location>
</feature>
<feature type="transmembrane region" description="Helical" evidence="6">
    <location>
        <begin position="6"/>
        <end position="26"/>
    </location>
</feature>
<dbReference type="InterPro" id="IPR050846">
    <property type="entry name" value="TLCD"/>
</dbReference>
<reference evidence="8" key="1">
    <citation type="journal article" date="2020" name="Nat. Ecol. Evol.">
        <title>Deeply conserved synteny resolves early events in vertebrate evolution.</title>
        <authorList>
            <person name="Simakov O."/>
            <person name="Marletaz F."/>
            <person name="Yue J.X."/>
            <person name="O'Connell B."/>
            <person name="Jenkins J."/>
            <person name="Brandt A."/>
            <person name="Calef R."/>
            <person name="Tung C.H."/>
            <person name="Huang T.K."/>
            <person name="Schmutz J."/>
            <person name="Satoh N."/>
            <person name="Yu J.K."/>
            <person name="Putnam N.H."/>
            <person name="Green R.E."/>
            <person name="Rokhsar D.S."/>
        </authorList>
    </citation>
    <scope>NUCLEOTIDE SEQUENCE [LARGE SCALE GENOMIC DNA]</scope>
    <source>
        <strain evidence="8">S238N-H82</strain>
    </source>
</reference>
<dbReference type="Pfam" id="PF03798">
    <property type="entry name" value="TRAM_LAG1_CLN8"/>
    <property type="match status" value="1"/>
</dbReference>
<evidence type="ECO:0000313" key="9">
    <source>
        <dbReference type="RefSeq" id="XP_035660739.1"/>
    </source>
</evidence>
<evidence type="ECO:0000256" key="6">
    <source>
        <dbReference type="SAM" id="Phobius"/>
    </source>
</evidence>
<evidence type="ECO:0000256" key="3">
    <source>
        <dbReference type="ARBA" id="ARBA00022989"/>
    </source>
</evidence>
<dbReference type="PANTHER" id="PTHR13439:SF0">
    <property type="entry name" value="TOPOISOMERASE I DAMAGE AFFECTED PROTEIN 4"/>
    <property type="match status" value="1"/>
</dbReference>